<comment type="caution">
    <text evidence="1">The sequence shown here is derived from an EMBL/GenBank/DDBJ whole genome shotgun (WGS) entry which is preliminary data.</text>
</comment>
<evidence type="ECO:0000313" key="1">
    <source>
        <dbReference type="EMBL" id="KAA6338517.1"/>
    </source>
</evidence>
<reference evidence="1" key="1">
    <citation type="submission" date="2019-03" db="EMBL/GenBank/DDBJ databases">
        <title>Single cell metagenomics reveals metabolic interactions within the superorganism composed of flagellate Streblomastix strix and complex community of Bacteroidetes bacteria on its surface.</title>
        <authorList>
            <person name="Treitli S.C."/>
            <person name="Kolisko M."/>
            <person name="Husnik F."/>
            <person name="Keeling P."/>
            <person name="Hampl V."/>
        </authorList>
    </citation>
    <scope>NUCLEOTIDE SEQUENCE</scope>
    <source>
        <strain evidence="1">STM</strain>
    </source>
</reference>
<sequence>MTIKTERLKELLIDFCFEESICERFFFVLKTNMFIFL</sequence>
<accession>A0A5J4RX32</accession>
<name>A0A5J4RX32_9ZZZZ</name>
<dbReference type="EMBL" id="SNRY01000610">
    <property type="protein sequence ID" value="KAA6338517.1"/>
    <property type="molecule type" value="Genomic_DNA"/>
</dbReference>
<organism evidence="1">
    <name type="scientific">termite gut metagenome</name>
    <dbReference type="NCBI Taxonomy" id="433724"/>
    <lineage>
        <taxon>unclassified sequences</taxon>
        <taxon>metagenomes</taxon>
        <taxon>organismal metagenomes</taxon>
    </lineage>
</organism>
<dbReference type="AlphaFoldDB" id="A0A5J4RX32"/>
<proteinExistence type="predicted"/>
<gene>
    <name evidence="1" type="ORF">EZS27_013492</name>
</gene>
<protein>
    <submittedName>
        <fullName evidence="1">Uncharacterized protein</fullName>
    </submittedName>
</protein>